<dbReference type="AlphaFoldDB" id="A0A0R3TXE0"/>
<dbReference type="Proteomes" id="UP000278807">
    <property type="component" value="Unassembled WGS sequence"/>
</dbReference>
<dbReference type="SMART" id="SM01411">
    <property type="entry name" value="Ephrin_rec_like"/>
    <property type="match status" value="1"/>
</dbReference>
<dbReference type="Gene3D" id="2.10.50.10">
    <property type="entry name" value="Tumor Necrosis Factor Receptor, subunit A, domain 2"/>
    <property type="match status" value="1"/>
</dbReference>
<evidence type="ECO:0000259" key="1">
    <source>
        <dbReference type="Pfam" id="PF07699"/>
    </source>
</evidence>
<evidence type="ECO:0000313" key="3">
    <source>
        <dbReference type="Proteomes" id="UP000278807"/>
    </source>
</evidence>
<dbReference type="EMBL" id="UZAE01014390">
    <property type="protein sequence ID" value="VDO13321.1"/>
    <property type="molecule type" value="Genomic_DNA"/>
</dbReference>
<reference evidence="4" key="1">
    <citation type="submission" date="2017-02" db="UniProtKB">
        <authorList>
            <consortium name="WormBaseParasite"/>
        </authorList>
    </citation>
    <scope>IDENTIFICATION</scope>
</reference>
<accession>A0A0R3TXE0</accession>
<evidence type="ECO:0000313" key="4">
    <source>
        <dbReference type="WBParaSite" id="HNAJ_0001253501-mRNA-1"/>
    </source>
</evidence>
<dbReference type="WBParaSite" id="HNAJ_0001253501-mRNA-1">
    <property type="protein sequence ID" value="HNAJ_0001253501-mRNA-1"/>
    <property type="gene ID" value="HNAJ_0001253501"/>
</dbReference>
<dbReference type="OrthoDB" id="4062651at2759"/>
<dbReference type="InterPro" id="IPR009030">
    <property type="entry name" value="Growth_fac_rcpt_cys_sf"/>
</dbReference>
<name>A0A0R3TXE0_RODNA</name>
<dbReference type="SUPFAM" id="SSF57184">
    <property type="entry name" value="Growth factor receptor domain"/>
    <property type="match status" value="1"/>
</dbReference>
<reference evidence="2 3" key="2">
    <citation type="submission" date="2018-11" db="EMBL/GenBank/DDBJ databases">
        <authorList>
            <consortium name="Pathogen Informatics"/>
        </authorList>
    </citation>
    <scope>NUCLEOTIDE SEQUENCE [LARGE SCALE GENOMIC DNA]</scope>
</reference>
<feature type="domain" description="Tyrosine-protein kinase ephrin type A/B receptor-like" evidence="1">
    <location>
        <begin position="71"/>
        <end position="115"/>
    </location>
</feature>
<sequence length="218" mass="23714">MILPETPAGHDAEVREVQGHCVVGAEPTIASQSEVNQFESSNQSQGLKPSFCKANGQWHILQDNVCECLPGYESSVEENLCSSCPMGTYKSLHATGFCRPCPPNSTSEASIASKRCVCNHPLYVWQTLANDGSGICSLYNESHAKKLSADNLKKLLCGLLVEVLGGQMNIFVPDVGNSQTSLLTRWIPRAYLKMHSHWVKSSPFHIGGVSFSLCLVDT</sequence>
<proteinExistence type="predicted"/>
<evidence type="ECO:0000313" key="2">
    <source>
        <dbReference type="EMBL" id="VDO13321.1"/>
    </source>
</evidence>
<dbReference type="STRING" id="102285.A0A0R3TXE0"/>
<protein>
    <submittedName>
        <fullName evidence="4">Ephrin_rec_like domain-containing protein</fullName>
    </submittedName>
</protein>
<dbReference type="InterPro" id="IPR011641">
    <property type="entry name" value="Tyr-kin_ephrin_A/B_rcpt-like"/>
</dbReference>
<dbReference type="Pfam" id="PF07699">
    <property type="entry name" value="Ephrin_rec_like"/>
    <property type="match status" value="1"/>
</dbReference>
<keyword evidence="3" id="KW-1185">Reference proteome</keyword>
<gene>
    <name evidence="2" type="ORF">HNAJ_LOCUS12513</name>
</gene>
<organism evidence="4">
    <name type="scientific">Rodentolepis nana</name>
    <name type="common">Dwarf tapeworm</name>
    <name type="synonym">Hymenolepis nana</name>
    <dbReference type="NCBI Taxonomy" id="102285"/>
    <lineage>
        <taxon>Eukaryota</taxon>
        <taxon>Metazoa</taxon>
        <taxon>Spiralia</taxon>
        <taxon>Lophotrochozoa</taxon>
        <taxon>Platyhelminthes</taxon>
        <taxon>Cestoda</taxon>
        <taxon>Eucestoda</taxon>
        <taxon>Cyclophyllidea</taxon>
        <taxon>Hymenolepididae</taxon>
        <taxon>Rodentolepis</taxon>
    </lineage>
</organism>